<evidence type="ECO:0000256" key="1">
    <source>
        <dbReference type="ARBA" id="ARBA00022679"/>
    </source>
</evidence>
<dbReference type="CDD" id="cd20351">
    <property type="entry name" value="Rcat_RBR_HOIP"/>
    <property type="match status" value="1"/>
</dbReference>
<dbReference type="InterPro" id="IPR002867">
    <property type="entry name" value="IBR_dom"/>
</dbReference>
<reference evidence="13" key="1">
    <citation type="submission" date="2022-07" db="EMBL/GenBank/DDBJ databases">
        <title>Chromosome-level genome of Muraenolepis orangiensis.</title>
        <authorList>
            <person name="Kim J."/>
        </authorList>
    </citation>
    <scope>NUCLEOTIDE SEQUENCE</scope>
    <source>
        <strain evidence="13">KU_S4_2022</strain>
        <tissue evidence="13">Muscle</tissue>
    </source>
</reference>
<keyword evidence="14" id="KW-1185">Reference proteome</keyword>
<feature type="compositionally biased region" description="Polar residues" evidence="8">
    <location>
        <begin position="256"/>
        <end position="265"/>
    </location>
</feature>
<dbReference type="Pfam" id="PF22191">
    <property type="entry name" value="IBR_1"/>
    <property type="match status" value="1"/>
</dbReference>
<dbReference type="PROSITE" id="PS50089">
    <property type="entry name" value="ZF_RING_2"/>
    <property type="match status" value="1"/>
</dbReference>
<feature type="compositionally biased region" description="Low complexity" evidence="8">
    <location>
        <begin position="273"/>
        <end position="291"/>
    </location>
</feature>
<dbReference type="InterPro" id="IPR047540">
    <property type="entry name" value="BRcat_RBR_RNF31-like"/>
</dbReference>
<dbReference type="OrthoDB" id="9978677at2759"/>
<evidence type="ECO:0000256" key="4">
    <source>
        <dbReference type="ARBA" id="ARBA00022771"/>
    </source>
</evidence>
<dbReference type="InterPro" id="IPR044066">
    <property type="entry name" value="TRIAD_supradom"/>
</dbReference>
<dbReference type="Gene3D" id="3.10.110.10">
    <property type="entry name" value="Ubiquitin Conjugating Enzyme"/>
    <property type="match status" value="1"/>
</dbReference>
<evidence type="ECO:0000313" key="14">
    <source>
        <dbReference type="Proteomes" id="UP001148018"/>
    </source>
</evidence>
<feature type="domain" description="UEV" evidence="11">
    <location>
        <begin position="6"/>
        <end position="151"/>
    </location>
</feature>
<dbReference type="SUPFAM" id="SSF57850">
    <property type="entry name" value="RING/U-box"/>
    <property type="match status" value="3"/>
</dbReference>
<dbReference type="Gene3D" id="3.30.40.10">
    <property type="entry name" value="Zinc/RING finger domain, C3HC4 (zinc finger)"/>
    <property type="match status" value="1"/>
</dbReference>
<name>A0A9Q0DRR8_9TELE</name>
<feature type="domain" description="RING-type" evidence="12">
    <location>
        <begin position="345"/>
        <end position="577"/>
    </location>
</feature>
<dbReference type="InterPro" id="IPR001841">
    <property type="entry name" value="Znf_RING"/>
</dbReference>
<evidence type="ECO:0000256" key="7">
    <source>
        <dbReference type="PROSITE-ProRule" id="PRU00024"/>
    </source>
</evidence>
<dbReference type="Pfam" id="PF05743">
    <property type="entry name" value="UEV"/>
    <property type="match status" value="1"/>
</dbReference>
<dbReference type="CDD" id="cd11685">
    <property type="entry name" value="UEV_TSG101-like"/>
    <property type="match status" value="1"/>
</dbReference>
<dbReference type="InterPro" id="IPR016135">
    <property type="entry name" value="UBQ-conjugating_enzyme/RWD"/>
</dbReference>
<feature type="region of interest" description="Disordered" evidence="8">
    <location>
        <begin position="712"/>
        <end position="731"/>
    </location>
</feature>
<dbReference type="InterPro" id="IPR026254">
    <property type="entry name" value="RNF31-like"/>
</dbReference>
<dbReference type="GO" id="GO:0015031">
    <property type="term" value="P:protein transport"/>
    <property type="evidence" value="ECO:0007669"/>
    <property type="project" value="InterPro"/>
</dbReference>
<dbReference type="PANTHER" id="PTHR16004:SF3">
    <property type="entry name" value="E3 UBIQUITIN-PROTEIN LIGASE RNF31"/>
    <property type="match status" value="1"/>
</dbReference>
<dbReference type="Proteomes" id="UP001148018">
    <property type="component" value="Unassembled WGS sequence"/>
</dbReference>
<feature type="region of interest" description="Disordered" evidence="8">
    <location>
        <begin position="256"/>
        <end position="291"/>
    </location>
</feature>
<dbReference type="AlphaFoldDB" id="A0A9Q0DRR8"/>
<dbReference type="SUPFAM" id="SSF54495">
    <property type="entry name" value="UBC-like"/>
    <property type="match status" value="1"/>
</dbReference>
<evidence type="ECO:0000256" key="2">
    <source>
        <dbReference type="ARBA" id="ARBA00022723"/>
    </source>
</evidence>
<dbReference type="SMART" id="SM00647">
    <property type="entry name" value="IBR"/>
    <property type="match status" value="2"/>
</dbReference>
<protein>
    <submittedName>
        <fullName evidence="13">Uncharacterized protein</fullName>
    </submittedName>
</protein>
<evidence type="ECO:0000259" key="9">
    <source>
        <dbReference type="PROSITE" id="PS50089"/>
    </source>
</evidence>
<dbReference type="InterPro" id="IPR041031">
    <property type="entry name" value="RNF31_C"/>
</dbReference>
<keyword evidence="6" id="KW-0862">Zinc</keyword>
<evidence type="ECO:0000256" key="6">
    <source>
        <dbReference type="ARBA" id="ARBA00022833"/>
    </source>
</evidence>
<comment type="caution">
    <text evidence="13">The sequence shown here is derived from an EMBL/GenBank/DDBJ whole genome shotgun (WGS) entry which is preliminary data.</text>
</comment>
<dbReference type="GO" id="GO:0097039">
    <property type="term" value="P:protein linear polyubiquitination"/>
    <property type="evidence" value="ECO:0007669"/>
    <property type="project" value="TreeGrafter"/>
</dbReference>
<dbReference type="Gene3D" id="1.20.120.1750">
    <property type="match status" value="1"/>
</dbReference>
<dbReference type="GO" id="GO:0036435">
    <property type="term" value="F:K48-linked polyubiquitin modification-dependent protein binding"/>
    <property type="evidence" value="ECO:0007669"/>
    <property type="project" value="TreeGrafter"/>
</dbReference>
<evidence type="ECO:0000259" key="11">
    <source>
        <dbReference type="PROSITE" id="PS51322"/>
    </source>
</evidence>
<dbReference type="InterPro" id="IPR000315">
    <property type="entry name" value="Znf_B-box"/>
</dbReference>
<dbReference type="GO" id="GO:0008270">
    <property type="term" value="F:zinc ion binding"/>
    <property type="evidence" value="ECO:0007669"/>
    <property type="project" value="UniProtKB-KW"/>
</dbReference>
<evidence type="ECO:0000256" key="8">
    <source>
        <dbReference type="SAM" id="MobiDB-lite"/>
    </source>
</evidence>
<dbReference type="PROSITE" id="PS51873">
    <property type="entry name" value="TRIAD"/>
    <property type="match status" value="1"/>
</dbReference>
<dbReference type="GO" id="GO:0070530">
    <property type="term" value="F:K63-linked polyubiquitin modification-dependent protein binding"/>
    <property type="evidence" value="ECO:0007669"/>
    <property type="project" value="TreeGrafter"/>
</dbReference>
<keyword evidence="3" id="KW-0677">Repeat</keyword>
<dbReference type="GO" id="GO:0071797">
    <property type="term" value="C:LUBAC complex"/>
    <property type="evidence" value="ECO:0007669"/>
    <property type="project" value="InterPro"/>
</dbReference>
<dbReference type="InterPro" id="IPR047542">
    <property type="entry name" value="Rcat_RBR_RNF31-like"/>
</dbReference>
<dbReference type="GO" id="GO:0061630">
    <property type="term" value="F:ubiquitin protein ligase activity"/>
    <property type="evidence" value="ECO:0007669"/>
    <property type="project" value="TreeGrafter"/>
</dbReference>
<dbReference type="PROSITE" id="PS50119">
    <property type="entry name" value="ZF_BBOX"/>
    <property type="match status" value="1"/>
</dbReference>
<evidence type="ECO:0000256" key="5">
    <source>
        <dbReference type="ARBA" id="ARBA00022786"/>
    </source>
</evidence>
<evidence type="ECO:0000313" key="13">
    <source>
        <dbReference type="EMBL" id="KAJ3594499.1"/>
    </source>
</evidence>
<evidence type="ECO:0000259" key="12">
    <source>
        <dbReference type="PROSITE" id="PS51873"/>
    </source>
</evidence>
<keyword evidence="5" id="KW-0833">Ubl conjugation pathway</keyword>
<keyword evidence="2" id="KW-0479">Metal-binding</keyword>
<sequence length="731" mass="82130">MASVVQERQLHEKLTECRYSFPAETQHDVMRVRAVYADLRLHADHYSGNPEKKGRKLLNLAGTIPVLFKEYQYNIPVCIWLHETHPVSRPRCSVRPSVSMVINPVCPFVDAHGVVSLPCLSNWTRGMSNLTQLVAEMRTAFQKVTPLYARTYPTLELEDPAVVQQGELGPKPGQSSQQPAAGKWEQSRVGLRRSYADELLGIDFSPPGHSWNPFTRQSTPSSNPPTPPSSSASSFKPLPHADAVNLLLSRLQLNTKSGNLTTGSGPQEAPGSGHLTPGGHDLTTGGGHLTQQPQPAQVLLWDHLPAEKAMMFRSLMTLQSRDFQPLEVLEAVRLNKDLASALKYLSHTCPICQEQVTFSKMVTMTHCPCALCEGCFRTYFTTAIKEKTVDKLVCPLCSRPDIRGTRGMEDAMDYFNLLDTQIRHFLDPQSHELFQKKLRDRALQDMPNFCWCTHHEAERLRMDCPNCGKSTCSRCRSPWLHEHQGMSCEDFRRWQLHHDPTKLQALELDSALLGNKIECPNCHLIFYLSKGGCLHFICSQCQHEFCGSCGRPFNPGSSCVFSRECASRGLHAHHPRDCLYHLRDWSLGRLHKLLQCYKVPLPPWLVPDPTSSQPSASSGLCLVLEVPDDRSREEPCGRQVLPGQEVCGLHQKERLVEVVRRAGLDPASLYGRAELEAELQRWCVAVPPPADQEEEHQYIYRLRTSLARNIPLGKDISSSSSSSRRPDHEAV</sequence>
<keyword evidence="4 7" id="KW-0863">Zinc-finger</keyword>
<dbReference type="Pfam" id="PF18091">
    <property type="entry name" value="E3_UbLigase_RBR"/>
    <property type="match status" value="1"/>
</dbReference>
<dbReference type="GO" id="GO:1990450">
    <property type="term" value="F:linear polyubiquitin binding"/>
    <property type="evidence" value="ECO:0007669"/>
    <property type="project" value="TreeGrafter"/>
</dbReference>
<organism evidence="13 14">
    <name type="scientific">Muraenolepis orangiensis</name>
    <name type="common">Patagonian moray cod</name>
    <dbReference type="NCBI Taxonomy" id="630683"/>
    <lineage>
        <taxon>Eukaryota</taxon>
        <taxon>Metazoa</taxon>
        <taxon>Chordata</taxon>
        <taxon>Craniata</taxon>
        <taxon>Vertebrata</taxon>
        <taxon>Euteleostomi</taxon>
        <taxon>Actinopterygii</taxon>
        <taxon>Neopterygii</taxon>
        <taxon>Teleostei</taxon>
        <taxon>Neoteleostei</taxon>
        <taxon>Acanthomorphata</taxon>
        <taxon>Zeiogadaria</taxon>
        <taxon>Gadariae</taxon>
        <taxon>Gadiformes</taxon>
        <taxon>Muraenolepidoidei</taxon>
        <taxon>Muraenolepididae</taxon>
        <taxon>Muraenolepis</taxon>
    </lineage>
</organism>
<evidence type="ECO:0000256" key="3">
    <source>
        <dbReference type="ARBA" id="ARBA00022737"/>
    </source>
</evidence>
<dbReference type="InterPro" id="IPR013083">
    <property type="entry name" value="Znf_RING/FYVE/PHD"/>
</dbReference>
<dbReference type="PANTHER" id="PTHR16004">
    <property type="entry name" value="RING FINGER PROTEIN 31-RELATED"/>
    <property type="match status" value="1"/>
</dbReference>
<dbReference type="PROSITE" id="PS51322">
    <property type="entry name" value="UEV"/>
    <property type="match status" value="1"/>
</dbReference>
<dbReference type="CDD" id="cd20337">
    <property type="entry name" value="BRcat_RBR_HOIP"/>
    <property type="match status" value="1"/>
</dbReference>
<proteinExistence type="predicted"/>
<keyword evidence="1" id="KW-0808">Transferase</keyword>
<gene>
    <name evidence="13" type="ORF">NHX12_003806</name>
</gene>
<feature type="domain" description="RING-type" evidence="9">
    <location>
        <begin position="349"/>
        <end position="398"/>
    </location>
</feature>
<accession>A0A9Q0DRR8</accession>
<evidence type="ECO:0000259" key="10">
    <source>
        <dbReference type="PROSITE" id="PS50119"/>
    </source>
</evidence>
<dbReference type="InterPro" id="IPR008883">
    <property type="entry name" value="UEV_N"/>
</dbReference>
<feature type="region of interest" description="Disordered" evidence="8">
    <location>
        <begin position="206"/>
        <end position="237"/>
    </location>
</feature>
<feature type="domain" description="B box-type" evidence="10">
    <location>
        <begin position="452"/>
        <end position="482"/>
    </location>
</feature>
<dbReference type="EMBL" id="JANIIK010000111">
    <property type="protein sequence ID" value="KAJ3594499.1"/>
    <property type="molecule type" value="Genomic_DNA"/>
</dbReference>
<feature type="region of interest" description="Disordered" evidence="8">
    <location>
        <begin position="165"/>
        <end position="188"/>
    </location>
</feature>